<feature type="transmembrane region" description="Helical" evidence="1">
    <location>
        <begin position="21"/>
        <end position="40"/>
    </location>
</feature>
<reference evidence="2 3" key="2">
    <citation type="submission" date="2016-08" db="EMBL/GenBank/DDBJ databases">
        <title>Pervasive Adenine N6-methylation of Active Genes in Fungi.</title>
        <authorList>
            <consortium name="DOE Joint Genome Institute"/>
            <person name="Mondo S.J."/>
            <person name="Dannebaum R.O."/>
            <person name="Kuo R.C."/>
            <person name="Labutti K."/>
            <person name="Haridas S."/>
            <person name="Kuo A."/>
            <person name="Salamov A."/>
            <person name="Ahrendt S.R."/>
            <person name="Lipzen A."/>
            <person name="Sullivan W."/>
            <person name="Andreopoulos W.B."/>
            <person name="Clum A."/>
            <person name="Lindquist E."/>
            <person name="Daum C."/>
            <person name="Ramamoorthy G.K."/>
            <person name="Gryganskyi A."/>
            <person name="Culley D."/>
            <person name="Magnuson J.K."/>
            <person name="James T.Y."/>
            <person name="O'Malley M.A."/>
            <person name="Stajich J.E."/>
            <person name="Spatafora J.W."/>
            <person name="Visel A."/>
            <person name="Grigoriev I.V."/>
        </authorList>
    </citation>
    <scope>NUCLEOTIDE SEQUENCE [LARGE SCALE GENOMIC DNA]</scope>
    <source>
        <strain evidence="3">finn</strain>
    </source>
</reference>
<keyword evidence="3" id="KW-1185">Reference proteome</keyword>
<sequence length="209" mass="23668">MGFFDKCLCCFCLSKEESVKVATLSMIIIEILYSIFQLSVKNLVSFVFSILSIALIISLVLFIIGIKNDNTKYINQFKTFSGTILAIQVILLIKSIINSTMEYSSATDIEKIEEIKIDMENNNANMDISNENIISLIRTIALGSIILSIVFILIDIDYYISTTYYIKELLQIIDSKNMAMMKEESIQMMNNLSSNISNSNNLSFCYSNN</sequence>
<dbReference type="AlphaFoldDB" id="A0A1Y1UZ65"/>
<reference evidence="2 3" key="1">
    <citation type="submission" date="2016-08" db="EMBL/GenBank/DDBJ databases">
        <title>Genomes of anaerobic fungi encode conserved fungal cellulosomes for biomass hydrolysis.</title>
        <authorList>
            <consortium name="DOE Joint Genome Institute"/>
            <person name="Haitjema C.H."/>
            <person name="Gilmore S.P."/>
            <person name="Henske J.K."/>
            <person name="Solomon K.V."/>
            <person name="De Groot R."/>
            <person name="Kuo A."/>
            <person name="Mondo S.J."/>
            <person name="Salamov A.A."/>
            <person name="Labutti K."/>
            <person name="Zhao Z."/>
            <person name="Chiniquy J."/>
            <person name="Barry K."/>
            <person name="Brewer H.M."/>
            <person name="Purvine S.O."/>
            <person name="Wright A.T."/>
            <person name="Boxma B."/>
            <person name="Van Alen T."/>
            <person name="Hackstein J.H."/>
            <person name="Baker S.E."/>
            <person name="Grigoriev I.V."/>
            <person name="O'Malley M.A."/>
        </authorList>
    </citation>
    <scope>NUCLEOTIDE SEQUENCE [LARGE SCALE GENOMIC DNA]</scope>
    <source>
        <strain evidence="3">finn</strain>
    </source>
</reference>
<evidence type="ECO:0000313" key="2">
    <source>
        <dbReference type="EMBL" id="ORX43894.1"/>
    </source>
</evidence>
<evidence type="ECO:0000256" key="1">
    <source>
        <dbReference type="SAM" id="Phobius"/>
    </source>
</evidence>
<gene>
    <name evidence="2" type="ORF">BCR36DRAFT_415264</name>
</gene>
<feature type="transmembrane region" description="Helical" evidence="1">
    <location>
        <begin position="46"/>
        <end position="65"/>
    </location>
</feature>
<keyword evidence="1" id="KW-1133">Transmembrane helix</keyword>
<evidence type="ECO:0000313" key="3">
    <source>
        <dbReference type="Proteomes" id="UP000193719"/>
    </source>
</evidence>
<proteinExistence type="predicted"/>
<keyword evidence="1" id="KW-0812">Transmembrane</keyword>
<feature type="transmembrane region" description="Helical" evidence="1">
    <location>
        <begin position="133"/>
        <end position="154"/>
    </location>
</feature>
<feature type="transmembrane region" description="Helical" evidence="1">
    <location>
        <begin position="77"/>
        <end position="97"/>
    </location>
</feature>
<organism evidence="2 3">
    <name type="scientific">Piromyces finnis</name>
    <dbReference type="NCBI Taxonomy" id="1754191"/>
    <lineage>
        <taxon>Eukaryota</taxon>
        <taxon>Fungi</taxon>
        <taxon>Fungi incertae sedis</taxon>
        <taxon>Chytridiomycota</taxon>
        <taxon>Chytridiomycota incertae sedis</taxon>
        <taxon>Neocallimastigomycetes</taxon>
        <taxon>Neocallimastigales</taxon>
        <taxon>Neocallimastigaceae</taxon>
        <taxon>Piromyces</taxon>
    </lineage>
</organism>
<protein>
    <submittedName>
        <fullName evidence="2">Uncharacterized protein</fullName>
    </submittedName>
</protein>
<name>A0A1Y1UZ65_9FUNG</name>
<dbReference type="EMBL" id="MCFH01000049">
    <property type="protein sequence ID" value="ORX43894.1"/>
    <property type="molecule type" value="Genomic_DNA"/>
</dbReference>
<accession>A0A1Y1UZ65</accession>
<comment type="caution">
    <text evidence="2">The sequence shown here is derived from an EMBL/GenBank/DDBJ whole genome shotgun (WGS) entry which is preliminary data.</text>
</comment>
<keyword evidence="1" id="KW-0472">Membrane</keyword>
<dbReference type="Proteomes" id="UP000193719">
    <property type="component" value="Unassembled WGS sequence"/>
</dbReference>